<gene>
    <name evidence="3" type="ORF">PgNI_02176</name>
</gene>
<dbReference type="GeneID" id="41957155"/>
<organism evidence="2 3">
    <name type="scientific">Pyricularia grisea</name>
    <name type="common">Crabgrass-specific blast fungus</name>
    <name type="synonym">Magnaporthe grisea</name>
    <dbReference type="NCBI Taxonomy" id="148305"/>
    <lineage>
        <taxon>Eukaryota</taxon>
        <taxon>Fungi</taxon>
        <taxon>Dikarya</taxon>
        <taxon>Ascomycota</taxon>
        <taxon>Pezizomycotina</taxon>
        <taxon>Sordariomycetes</taxon>
        <taxon>Sordariomycetidae</taxon>
        <taxon>Magnaporthales</taxon>
        <taxon>Pyriculariaceae</taxon>
        <taxon>Pyricularia</taxon>
    </lineage>
</organism>
<protein>
    <submittedName>
        <fullName evidence="3">Uncharacterized protein</fullName>
    </submittedName>
</protein>
<reference evidence="3" key="1">
    <citation type="journal article" date="2019" name="Mol. Biol. Evol.">
        <title>Blast fungal genomes show frequent chromosomal changes, gene gains and losses, and effector gene turnover.</title>
        <authorList>
            <person name="Gomez Luciano L.B."/>
            <person name="Jason Tsai I."/>
            <person name="Chuma I."/>
            <person name="Tosa Y."/>
            <person name="Chen Y.H."/>
            <person name="Li J.Y."/>
            <person name="Li M.Y."/>
            <person name="Jade Lu M.Y."/>
            <person name="Nakayashiki H."/>
            <person name="Li W.H."/>
        </authorList>
    </citation>
    <scope>NUCLEOTIDE SEQUENCE</scope>
    <source>
        <strain evidence="3">NI907</strain>
    </source>
</reference>
<keyword evidence="2" id="KW-1185">Reference proteome</keyword>
<dbReference type="Proteomes" id="UP000515153">
    <property type="component" value="Unplaced"/>
</dbReference>
<accession>A0A6P8BJ96</accession>
<proteinExistence type="predicted"/>
<dbReference type="RefSeq" id="XP_030987074.1">
    <property type="nucleotide sequence ID" value="XM_031122243.1"/>
</dbReference>
<name>A0A6P8BJ96_PYRGI</name>
<evidence type="ECO:0000313" key="3">
    <source>
        <dbReference type="RefSeq" id="XP_030987074.1"/>
    </source>
</evidence>
<evidence type="ECO:0000256" key="1">
    <source>
        <dbReference type="SAM" id="MobiDB-lite"/>
    </source>
</evidence>
<reference evidence="3" key="2">
    <citation type="submission" date="2019-10" db="EMBL/GenBank/DDBJ databases">
        <authorList>
            <consortium name="NCBI Genome Project"/>
        </authorList>
    </citation>
    <scope>NUCLEOTIDE SEQUENCE</scope>
    <source>
        <strain evidence="3">NI907</strain>
    </source>
</reference>
<feature type="region of interest" description="Disordered" evidence="1">
    <location>
        <begin position="69"/>
        <end position="89"/>
    </location>
</feature>
<reference evidence="3" key="3">
    <citation type="submission" date="2025-08" db="UniProtKB">
        <authorList>
            <consortium name="RefSeq"/>
        </authorList>
    </citation>
    <scope>IDENTIFICATION</scope>
    <source>
        <strain evidence="3">NI907</strain>
    </source>
</reference>
<dbReference type="KEGG" id="pgri:PgNI_02176"/>
<evidence type="ECO:0000313" key="2">
    <source>
        <dbReference type="Proteomes" id="UP000515153"/>
    </source>
</evidence>
<dbReference type="AlphaFoldDB" id="A0A6P8BJ96"/>
<sequence>MDVSVIEELEVEDELNFEVDVAISSEDELVSETVVEIDIVGAFRDNTEVEKPVFDADVEDELGLVARSQSPNSAWHPLPQYASVDPQYD</sequence>